<name>A0A5C8PSV0_9HYPH</name>
<feature type="signal peptide" evidence="2">
    <location>
        <begin position="1"/>
        <end position="23"/>
    </location>
</feature>
<dbReference type="Proteomes" id="UP000321638">
    <property type="component" value="Unassembled WGS sequence"/>
</dbReference>
<dbReference type="Gene3D" id="3.40.190.10">
    <property type="entry name" value="Periplasmic binding protein-like II"/>
    <property type="match status" value="1"/>
</dbReference>
<dbReference type="Gene3D" id="3.40.190.150">
    <property type="entry name" value="Bordetella uptake gene, domain 1"/>
    <property type="match status" value="1"/>
</dbReference>
<gene>
    <name evidence="3" type="ORF">FHP25_07300</name>
</gene>
<dbReference type="PANTHER" id="PTHR42928:SF5">
    <property type="entry name" value="BLR1237 PROTEIN"/>
    <property type="match status" value="1"/>
</dbReference>
<dbReference type="EMBL" id="VDUZ01000006">
    <property type="protein sequence ID" value="TXL78792.1"/>
    <property type="molecule type" value="Genomic_DNA"/>
</dbReference>
<evidence type="ECO:0000313" key="4">
    <source>
        <dbReference type="Proteomes" id="UP000321638"/>
    </source>
</evidence>
<evidence type="ECO:0000256" key="2">
    <source>
        <dbReference type="SAM" id="SignalP"/>
    </source>
</evidence>
<dbReference type="OrthoDB" id="9780943at2"/>
<evidence type="ECO:0000256" key="1">
    <source>
        <dbReference type="ARBA" id="ARBA00006987"/>
    </source>
</evidence>
<dbReference type="Pfam" id="PF03401">
    <property type="entry name" value="TctC"/>
    <property type="match status" value="1"/>
</dbReference>
<proteinExistence type="inferred from homology"/>
<organism evidence="3 4">
    <name type="scientific">Vineibacter terrae</name>
    <dbReference type="NCBI Taxonomy" id="2586908"/>
    <lineage>
        <taxon>Bacteria</taxon>
        <taxon>Pseudomonadati</taxon>
        <taxon>Pseudomonadota</taxon>
        <taxon>Alphaproteobacteria</taxon>
        <taxon>Hyphomicrobiales</taxon>
        <taxon>Vineibacter</taxon>
    </lineage>
</organism>
<protein>
    <submittedName>
        <fullName evidence="3">Twin-arginine translocation pathway signal protein</fullName>
    </submittedName>
</protein>
<dbReference type="AlphaFoldDB" id="A0A5C8PSV0"/>
<sequence>MSKHRRRSLLRTSSAAAALAAFAGLVDRAGAQGTQPLESVRIVTGFPPGGTSDTLCRRVAEGLKGSTYTKAAIVDNKPGAGGQIAVQSMKGAAIDGSVLLQTPASMLMLYPHIYKNLAYNAFTDVTAVTLACMFDFGFCVGPAVPDGVKDIPAFLAWAKANPDKANYGSPGAGSVPHFIGVMLGRTGGIELKHVAYRGSAPAVQDLVAGQIQAVSAPVGEFTQQVNVGKIRYLGVSGAARSRFAPSVPTFAEQGYKDLIFSEWFGFFAPSGTPAAIVDRANAVLRTALARKDVVDGIAVMGLEAKSSTPHELATLLKESHDRWGPIVKQIGFTMDS</sequence>
<dbReference type="SUPFAM" id="SSF53850">
    <property type="entry name" value="Periplasmic binding protein-like II"/>
    <property type="match status" value="1"/>
</dbReference>
<dbReference type="InterPro" id="IPR006311">
    <property type="entry name" value="TAT_signal"/>
</dbReference>
<feature type="chain" id="PRO_5023139671" evidence="2">
    <location>
        <begin position="24"/>
        <end position="336"/>
    </location>
</feature>
<reference evidence="3 4" key="1">
    <citation type="submission" date="2019-06" db="EMBL/GenBank/DDBJ databases">
        <title>New taxonomy in bacterial strain CC-CFT640, isolated from vineyard.</title>
        <authorList>
            <person name="Lin S.-Y."/>
            <person name="Tsai C.-F."/>
            <person name="Young C.-C."/>
        </authorList>
    </citation>
    <scope>NUCLEOTIDE SEQUENCE [LARGE SCALE GENOMIC DNA]</scope>
    <source>
        <strain evidence="3 4">CC-CFT640</strain>
    </source>
</reference>
<keyword evidence="2" id="KW-0732">Signal</keyword>
<evidence type="ECO:0000313" key="3">
    <source>
        <dbReference type="EMBL" id="TXL78792.1"/>
    </source>
</evidence>
<comment type="similarity">
    <text evidence="1">Belongs to the UPF0065 (bug) family.</text>
</comment>
<dbReference type="RefSeq" id="WP_147846263.1">
    <property type="nucleotide sequence ID" value="NZ_VDUZ01000006.1"/>
</dbReference>
<dbReference type="PANTHER" id="PTHR42928">
    <property type="entry name" value="TRICARBOXYLATE-BINDING PROTEIN"/>
    <property type="match status" value="1"/>
</dbReference>
<keyword evidence="4" id="KW-1185">Reference proteome</keyword>
<dbReference type="PIRSF" id="PIRSF017082">
    <property type="entry name" value="YflP"/>
    <property type="match status" value="1"/>
</dbReference>
<dbReference type="InterPro" id="IPR005064">
    <property type="entry name" value="BUG"/>
</dbReference>
<dbReference type="PROSITE" id="PS51318">
    <property type="entry name" value="TAT"/>
    <property type="match status" value="1"/>
</dbReference>
<accession>A0A5C8PSV0</accession>
<dbReference type="InterPro" id="IPR042100">
    <property type="entry name" value="Bug_dom1"/>
</dbReference>
<comment type="caution">
    <text evidence="3">The sequence shown here is derived from an EMBL/GenBank/DDBJ whole genome shotgun (WGS) entry which is preliminary data.</text>
</comment>
<dbReference type="CDD" id="cd13579">
    <property type="entry name" value="PBP2_Bug_NagM"/>
    <property type="match status" value="1"/>
</dbReference>